<feature type="chain" id="PRO_5026907032" description="Spy/CpxP family protein refolding chaperone" evidence="2">
    <location>
        <begin position="26"/>
        <end position="246"/>
    </location>
</feature>
<feature type="region of interest" description="Disordered" evidence="1">
    <location>
        <begin position="224"/>
        <end position="246"/>
    </location>
</feature>
<keyword evidence="4" id="KW-1185">Reference proteome</keyword>
<gene>
    <name evidence="3" type="ORF">G3A50_11370</name>
</gene>
<protein>
    <recommendedName>
        <fullName evidence="5">Spy/CpxP family protein refolding chaperone</fullName>
    </recommendedName>
</protein>
<dbReference type="AlphaFoldDB" id="A0A6P1YGL3"/>
<dbReference type="EMBL" id="CP048630">
    <property type="protein sequence ID" value="QIB32255.1"/>
    <property type="molecule type" value="Genomic_DNA"/>
</dbReference>
<feature type="signal peptide" evidence="2">
    <location>
        <begin position="1"/>
        <end position="25"/>
    </location>
</feature>
<dbReference type="RefSeq" id="WP_163073200.1">
    <property type="nucleotide sequence ID" value="NZ_CP048630.1"/>
</dbReference>
<sequence length="246" mass="24590">MPKHLFTCLVVGGALGAVLAPPALAQEVPPMASRSSAWGAIATPVPVPGRVALTDCVMACPVGATSLGTDADGAFPSALAFGSSEADTSEAEAGGVSVLPFPPPPEGFGPPGFPPPGFARDDVPPPPGDPLVLAASLSTLETYIGITSAQLDAWRGYTDALQALMAGPNPGEEPAAPDADMLPGERLAQALATHGDEARRLTAAIGTLRGALSKAQLARFAEAEPLCPPPFSPPGSPLPGPASPAR</sequence>
<dbReference type="Proteomes" id="UP000464751">
    <property type="component" value="Chromosome"/>
</dbReference>
<evidence type="ECO:0000313" key="4">
    <source>
        <dbReference type="Proteomes" id="UP000464751"/>
    </source>
</evidence>
<evidence type="ECO:0000256" key="1">
    <source>
        <dbReference type="SAM" id="MobiDB-lite"/>
    </source>
</evidence>
<evidence type="ECO:0000256" key="2">
    <source>
        <dbReference type="SAM" id="SignalP"/>
    </source>
</evidence>
<organism evidence="3 4">
    <name type="scientific">Ancylobacter pratisalsi</name>
    <dbReference type="NCBI Taxonomy" id="1745854"/>
    <lineage>
        <taxon>Bacteria</taxon>
        <taxon>Pseudomonadati</taxon>
        <taxon>Pseudomonadota</taxon>
        <taxon>Alphaproteobacteria</taxon>
        <taxon>Hyphomicrobiales</taxon>
        <taxon>Xanthobacteraceae</taxon>
        <taxon>Ancylobacter</taxon>
    </lineage>
</organism>
<evidence type="ECO:0000313" key="3">
    <source>
        <dbReference type="EMBL" id="QIB32255.1"/>
    </source>
</evidence>
<name>A0A6P1YGL3_9HYPH</name>
<reference evidence="3 4" key="1">
    <citation type="submission" date="2020-02" db="EMBL/GenBank/DDBJ databases">
        <authorList>
            <person name="Li G."/>
        </authorList>
    </citation>
    <scope>NUCLEOTIDE SEQUENCE [LARGE SCALE GENOMIC DNA]</scope>
    <source>
        <strain evidence="3 4">DSM 102029</strain>
    </source>
</reference>
<dbReference type="KEGG" id="apra:G3A50_11370"/>
<evidence type="ECO:0008006" key="5">
    <source>
        <dbReference type="Google" id="ProtNLM"/>
    </source>
</evidence>
<keyword evidence="2" id="KW-0732">Signal</keyword>
<accession>A0A6P1YGL3</accession>
<proteinExistence type="predicted"/>
<feature type="compositionally biased region" description="Pro residues" evidence="1">
    <location>
        <begin position="226"/>
        <end position="246"/>
    </location>
</feature>